<protein>
    <recommendedName>
        <fullName evidence="1">PAS domain-containing protein</fullName>
    </recommendedName>
</protein>
<dbReference type="Pfam" id="PF13426">
    <property type="entry name" value="PAS_9"/>
    <property type="match status" value="1"/>
</dbReference>
<dbReference type="EMBL" id="BARW01034504">
    <property type="protein sequence ID" value="GAJ07143.1"/>
    <property type="molecule type" value="Genomic_DNA"/>
</dbReference>
<organism evidence="2">
    <name type="scientific">marine sediment metagenome</name>
    <dbReference type="NCBI Taxonomy" id="412755"/>
    <lineage>
        <taxon>unclassified sequences</taxon>
        <taxon>metagenomes</taxon>
        <taxon>ecological metagenomes</taxon>
    </lineage>
</organism>
<sequence length="134" mass="15188">MKVTKKSKEQLIAELVESEEKYRIQVEIATDAVFLETIEGRILECNTAGAKMFGYTNEEIVGLTIADLVPEEFAKTLPKIITEKDTTHGKFVSRISKKKDGTIFPTEIATKLINIGDKPRLVVYIRDITERKRT</sequence>
<dbReference type="InterPro" id="IPR000014">
    <property type="entry name" value="PAS"/>
</dbReference>
<dbReference type="InterPro" id="IPR052155">
    <property type="entry name" value="Biofilm_reg_signaling"/>
</dbReference>
<name>X1TP93_9ZZZZ</name>
<dbReference type="PANTHER" id="PTHR44757:SF2">
    <property type="entry name" value="BIOFILM ARCHITECTURE MAINTENANCE PROTEIN MBAA"/>
    <property type="match status" value="1"/>
</dbReference>
<dbReference type="AlphaFoldDB" id="X1TP93"/>
<evidence type="ECO:0000259" key="1">
    <source>
        <dbReference type="PROSITE" id="PS50112"/>
    </source>
</evidence>
<proteinExistence type="predicted"/>
<dbReference type="SUPFAM" id="SSF55785">
    <property type="entry name" value="PYP-like sensor domain (PAS domain)"/>
    <property type="match status" value="1"/>
</dbReference>
<feature type="domain" description="PAS" evidence="1">
    <location>
        <begin position="18"/>
        <end position="72"/>
    </location>
</feature>
<dbReference type="CDD" id="cd00130">
    <property type="entry name" value="PAS"/>
    <property type="match status" value="1"/>
</dbReference>
<gene>
    <name evidence="2" type="ORF">S12H4_54066</name>
</gene>
<comment type="caution">
    <text evidence="2">The sequence shown here is derived from an EMBL/GenBank/DDBJ whole genome shotgun (WGS) entry which is preliminary data.</text>
</comment>
<feature type="non-terminal residue" evidence="2">
    <location>
        <position position="134"/>
    </location>
</feature>
<accession>X1TP93</accession>
<reference evidence="2" key="1">
    <citation type="journal article" date="2014" name="Front. Microbiol.">
        <title>High frequency of phylogenetically diverse reductive dehalogenase-homologous genes in deep subseafloor sedimentary metagenomes.</title>
        <authorList>
            <person name="Kawai M."/>
            <person name="Futagami T."/>
            <person name="Toyoda A."/>
            <person name="Takaki Y."/>
            <person name="Nishi S."/>
            <person name="Hori S."/>
            <person name="Arai W."/>
            <person name="Tsubouchi T."/>
            <person name="Morono Y."/>
            <person name="Uchiyama I."/>
            <person name="Ito T."/>
            <person name="Fujiyama A."/>
            <person name="Inagaki F."/>
            <person name="Takami H."/>
        </authorList>
    </citation>
    <scope>NUCLEOTIDE SEQUENCE</scope>
    <source>
        <strain evidence="2">Expedition CK06-06</strain>
    </source>
</reference>
<dbReference type="Gene3D" id="3.30.450.20">
    <property type="entry name" value="PAS domain"/>
    <property type="match status" value="1"/>
</dbReference>
<evidence type="ECO:0000313" key="2">
    <source>
        <dbReference type="EMBL" id="GAJ07143.1"/>
    </source>
</evidence>
<dbReference type="InterPro" id="IPR035965">
    <property type="entry name" value="PAS-like_dom_sf"/>
</dbReference>
<dbReference type="PANTHER" id="PTHR44757">
    <property type="entry name" value="DIGUANYLATE CYCLASE DGCP"/>
    <property type="match status" value="1"/>
</dbReference>
<dbReference type="NCBIfam" id="TIGR00229">
    <property type="entry name" value="sensory_box"/>
    <property type="match status" value="1"/>
</dbReference>
<dbReference type="PROSITE" id="PS50112">
    <property type="entry name" value="PAS"/>
    <property type="match status" value="1"/>
</dbReference>
<dbReference type="SMART" id="SM00091">
    <property type="entry name" value="PAS"/>
    <property type="match status" value="1"/>
</dbReference>